<protein>
    <submittedName>
        <fullName evidence="3">Uncharacterized protein</fullName>
    </submittedName>
</protein>
<feature type="transmembrane region" description="Helical" evidence="2">
    <location>
        <begin position="6"/>
        <end position="26"/>
    </location>
</feature>
<keyword evidence="4" id="KW-1185">Reference proteome</keyword>
<dbReference type="Proteomes" id="UP000076632">
    <property type="component" value="Unassembled WGS sequence"/>
</dbReference>
<organism evidence="3 4">
    <name type="scientific">Xylona heveae (strain CBS 132557 / TC161)</name>
    <dbReference type="NCBI Taxonomy" id="1328760"/>
    <lineage>
        <taxon>Eukaryota</taxon>
        <taxon>Fungi</taxon>
        <taxon>Dikarya</taxon>
        <taxon>Ascomycota</taxon>
        <taxon>Pezizomycotina</taxon>
        <taxon>Xylonomycetes</taxon>
        <taxon>Xylonales</taxon>
        <taxon>Xylonaceae</taxon>
        <taxon>Xylona</taxon>
    </lineage>
</organism>
<dbReference type="RefSeq" id="XP_018191223.1">
    <property type="nucleotide sequence ID" value="XM_018331953.1"/>
</dbReference>
<keyword evidence="2" id="KW-0812">Transmembrane</keyword>
<name>A0A165J361_XYLHT</name>
<evidence type="ECO:0000313" key="3">
    <source>
        <dbReference type="EMBL" id="KZF25668.1"/>
    </source>
</evidence>
<feature type="region of interest" description="Disordered" evidence="1">
    <location>
        <begin position="43"/>
        <end position="73"/>
    </location>
</feature>
<evidence type="ECO:0000313" key="4">
    <source>
        <dbReference type="Proteomes" id="UP000076632"/>
    </source>
</evidence>
<evidence type="ECO:0000256" key="1">
    <source>
        <dbReference type="SAM" id="MobiDB-lite"/>
    </source>
</evidence>
<evidence type="ECO:0000256" key="2">
    <source>
        <dbReference type="SAM" id="Phobius"/>
    </source>
</evidence>
<keyword evidence="2" id="KW-0472">Membrane</keyword>
<proteinExistence type="predicted"/>
<dbReference type="OrthoDB" id="5304367at2759"/>
<dbReference type="EMBL" id="KV407455">
    <property type="protein sequence ID" value="KZF25668.1"/>
    <property type="molecule type" value="Genomic_DNA"/>
</dbReference>
<dbReference type="PROSITE" id="PS51257">
    <property type="entry name" value="PROKAR_LIPOPROTEIN"/>
    <property type="match status" value="1"/>
</dbReference>
<sequence length="73" mass="8034">MPPKLTARTLALPVVSFTGACLLLAYTRTSMMVARRVTQRNAGTNNTLKSYFGPNDRPSRFDGLRASMRSSDP</sequence>
<accession>A0A165J361</accession>
<reference evidence="3 4" key="1">
    <citation type="journal article" date="2016" name="Fungal Biol.">
        <title>The genome of Xylona heveae provides a window into fungal endophytism.</title>
        <authorList>
            <person name="Gazis R."/>
            <person name="Kuo A."/>
            <person name="Riley R."/>
            <person name="LaButti K."/>
            <person name="Lipzen A."/>
            <person name="Lin J."/>
            <person name="Amirebrahimi M."/>
            <person name="Hesse C.N."/>
            <person name="Spatafora J.W."/>
            <person name="Henrissat B."/>
            <person name="Hainaut M."/>
            <person name="Grigoriev I.V."/>
            <person name="Hibbett D.S."/>
        </authorList>
    </citation>
    <scope>NUCLEOTIDE SEQUENCE [LARGE SCALE GENOMIC DNA]</scope>
    <source>
        <strain evidence="3 4">TC161</strain>
    </source>
</reference>
<dbReference type="AlphaFoldDB" id="A0A165J361"/>
<gene>
    <name evidence="3" type="ORF">L228DRAFT_244555</name>
</gene>
<dbReference type="GeneID" id="28897090"/>
<dbReference type="InParanoid" id="A0A165J361"/>
<keyword evidence="2" id="KW-1133">Transmembrane helix</keyword>